<feature type="binding site" evidence="13">
    <location>
        <begin position="99"/>
        <end position="102"/>
    </location>
    <ligand>
        <name>substrate</name>
    </ligand>
</feature>
<keyword evidence="15" id="KW-0456">Lyase</keyword>
<reference evidence="15" key="1">
    <citation type="submission" date="2019-11" db="EMBL/GenBank/DDBJ databases">
        <authorList>
            <person name="Feng L."/>
        </authorList>
    </citation>
    <scope>NUCLEOTIDE SEQUENCE</scope>
    <source>
        <strain evidence="15">CsymbiosumLFYP84</strain>
    </source>
</reference>
<dbReference type="GO" id="GO:0046872">
    <property type="term" value="F:metal ion binding"/>
    <property type="evidence" value="ECO:0007669"/>
    <property type="project" value="UniProtKB-KW"/>
</dbReference>
<protein>
    <recommendedName>
        <fullName evidence="7">Putative 4-hydroxy-4-methyl-2-oxoglutarate aldolase</fullName>
        <ecNumber evidence="6">4.1.1.112</ecNumber>
        <ecNumber evidence="5">4.1.3.17</ecNumber>
    </recommendedName>
    <alternativeName>
        <fullName evidence="11">Oxaloacetate decarboxylase</fullName>
    </alternativeName>
    <alternativeName>
        <fullName evidence="9">Regulator of ribonuclease activity homolog</fullName>
    </alternativeName>
    <alternativeName>
        <fullName evidence="10">RraA-like protein</fullName>
    </alternativeName>
</protein>
<dbReference type="PANTHER" id="PTHR33254:SF4">
    <property type="entry name" value="4-HYDROXY-4-METHYL-2-OXOGLUTARATE ALDOLASE 3-RELATED"/>
    <property type="match status" value="1"/>
</dbReference>
<dbReference type="NCBIfam" id="NF004850">
    <property type="entry name" value="PRK06201.1"/>
    <property type="match status" value="1"/>
</dbReference>
<comment type="cofactor">
    <cofactor evidence="13">
        <name>Mg(2+)</name>
        <dbReference type="ChEBI" id="CHEBI:18420"/>
    </cofactor>
</comment>
<organism evidence="15">
    <name type="scientific">Clostridium symbiosum</name>
    <name type="common">Bacteroides symbiosus</name>
    <dbReference type="NCBI Taxonomy" id="1512"/>
    <lineage>
        <taxon>Bacteria</taxon>
        <taxon>Bacillati</taxon>
        <taxon>Bacillota</taxon>
        <taxon>Clostridia</taxon>
        <taxon>Lachnospirales</taxon>
        <taxon>Lachnospiraceae</taxon>
        <taxon>Otoolea</taxon>
    </lineage>
</organism>
<keyword evidence="13" id="KW-0460">Magnesium</keyword>
<accession>A0A6N3FPQ9</accession>
<reference evidence="14" key="2">
    <citation type="submission" date="2023-01" db="EMBL/GenBank/DDBJ databases">
        <title>Human gut microbiome strain richness.</title>
        <authorList>
            <person name="Chen-Liaw A."/>
        </authorList>
    </citation>
    <scope>NUCLEOTIDE SEQUENCE</scope>
    <source>
        <strain evidence="14">B1_m1001713B170214d0_201011</strain>
    </source>
</reference>
<proteinExistence type="inferred from homology"/>
<dbReference type="CDD" id="cd16841">
    <property type="entry name" value="RraA_family"/>
    <property type="match status" value="1"/>
</dbReference>
<dbReference type="InterPro" id="IPR036704">
    <property type="entry name" value="RraA/RraA-like_sf"/>
</dbReference>
<dbReference type="Gene3D" id="3.50.30.40">
    <property type="entry name" value="Ribonuclease E inhibitor RraA/RraA-like"/>
    <property type="match status" value="1"/>
</dbReference>
<comment type="subunit">
    <text evidence="4">Homotrimer.</text>
</comment>
<comment type="similarity">
    <text evidence="3">Belongs to the class II aldolase/RraA-like family.</text>
</comment>
<dbReference type="AlphaFoldDB" id="A0A6N3FPQ9"/>
<comment type="function">
    <text evidence="8">Catalyzes the aldol cleavage of 4-hydroxy-4-methyl-2-oxoglutarate (HMG) into 2 molecules of pyruvate. Also contains a secondary oxaloacetate (OAA) decarboxylase activity due to the common pyruvate enolate transition state formed following C-C bond cleavage in the retro-aldol and decarboxylation reactions.</text>
</comment>
<evidence type="ECO:0000256" key="4">
    <source>
        <dbReference type="ARBA" id="ARBA00011233"/>
    </source>
</evidence>
<evidence type="ECO:0000256" key="10">
    <source>
        <dbReference type="ARBA" id="ARBA00030169"/>
    </source>
</evidence>
<comment type="catalytic activity">
    <reaction evidence="12">
        <text>oxaloacetate + H(+) = pyruvate + CO2</text>
        <dbReference type="Rhea" id="RHEA:15641"/>
        <dbReference type="ChEBI" id="CHEBI:15361"/>
        <dbReference type="ChEBI" id="CHEBI:15378"/>
        <dbReference type="ChEBI" id="CHEBI:16452"/>
        <dbReference type="ChEBI" id="CHEBI:16526"/>
        <dbReference type="EC" id="4.1.1.112"/>
    </reaction>
</comment>
<dbReference type="EMBL" id="JAQLGM010000025">
    <property type="protein sequence ID" value="MDB2000753.1"/>
    <property type="molecule type" value="Genomic_DNA"/>
</dbReference>
<evidence type="ECO:0000256" key="12">
    <source>
        <dbReference type="ARBA" id="ARBA00047973"/>
    </source>
</evidence>
<dbReference type="PANTHER" id="PTHR33254">
    <property type="entry name" value="4-HYDROXY-4-METHYL-2-OXOGLUTARATE ALDOLASE 3-RELATED"/>
    <property type="match status" value="1"/>
</dbReference>
<evidence type="ECO:0000256" key="9">
    <source>
        <dbReference type="ARBA" id="ARBA00029596"/>
    </source>
</evidence>
<evidence type="ECO:0000256" key="2">
    <source>
        <dbReference type="ARBA" id="ARBA00001968"/>
    </source>
</evidence>
<dbReference type="EC" id="4.1.3.17" evidence="5"/>
<comment type="catalytic activity">
    <reaction evidence="1">
        <text>4-hydroxy-4-methyl-2-oxoglutarate = 2 pyruvate</text>
        <dbReference type="Rhea" id="RHEA:22748"/>
        <dbReference type="ChEBI" id="CHEBI:15361"/>
        <dbReference type="ChEBI" id="CHEBI:58276"/>
        <dbReference type="EC" id="4.1.3.17"/>
    </reaction>
</comment>
<evidence type="ECO:0000256" key="11">
    <source>
        <dbReference type="ARBA" id="ARBA00032305"/>
    </source>
</evidence>
<evidence type="ECO:0000256" key="3">
    <source>
        <dbReference type="ARBA" id="ARBA00008621"/>
    </source>
</evidence>
<evidence type="ECO:0000256" key="1">
    <source>
        <dbReference type="ARBA" id="ARBA00001342"/>
    </source>
</evidence>
<sequence length="234" mass="25136">MSVGNRVFLKRNLPESSIVEAFKQLPAANVADTMGRSCALNSEIRLISSPDLPIMAGAALTVKARPGDNLMLHKALDMAGEGDVIVVSNDGDRTHSLMGEIMAVYAQHTRKIAGIVLDGPIRDIEELSRMHMFLYATGSTPGGPYKEGPGEVNVPVSIGNIAVMPGDIVLGDRDGVIVIPRKDAAVILEEAKKYAALDAGKVEAAKNGTSKRQWVEDTLVKKQVEMIDDIYRAD</sequence>
<comment type="cofactor">
    <cofactor evidence="2">
        <name>a divalent metal cation</name>
        <dbReference type="ChEBI" id="CHEBI:60240"/>
    </cofactor>
</comment>
<feature type="binding site" evidence="13">
    <location>
        <position position="122"/>
    </location>
    <ligand>
        <name>substrate</name>
    </ligand>
</feature>
<keyword evidence="13" id="KW-0479">Metal-binding</keyword>
<dbReference type="EMBL" id="CACRUA010000029">
    <property type="protein sequence ID" value="VYU53935.1"/>
    <property type="molecule type" value="Genomic_DNA"/>
</dbReference>
<evidence type="ECO:0000256" key="8">
    <source>
        <dbReference type="ARBA" id="ARBA00025046"/>
    </source>
</evidence>
<dbReference type="EC" id="4.1.1.112" evidence="6"/>
<dbReference type="RefSeq" id="WP_156684731.1">
    <property type="nucleotide sequence ID" value="NZ_CACRUA010000029.1"/>
</dbReference>
<dbReference type="Proteomes" id="UP001300871">
    <property type="component" value="Unassembled WGS sequence"/>
</dbReference>
<dbReference type="SUPFAM" id="SSF89562">
    <property type="entry name" value="RraA-like"/>
    <property type="match status" value="1"/>
</dbReference>
<dbReference type="GO" id="GO:0008948">
    <property type="term" value="F:oxaloacetate decarboxylase activity"/>
    <property type="evidence" value="ECO:0007669"/>
    <property type="project" value="UniProtKB-EC"/>
</dbReference>
<dbReference type="GO" id="GO:0047443">
    <property type="term" value="F:4-hydroxy-4-methyl-2-oxoglutarate aldolase activity"/>
    <property type="evidence" value="ECO:0007669"/>
    <property type="project" value="UniProtKB-EC"/>
</dbReference>
<evidence type="ECO:0000256" key="6">
    <source>
        <dbReference type="ARBA" id="ARBA00012947"/>
    </source>
</evidence>
<evidence type="ECO:0000256" key="5">
    <source>
        <dbReference type="ARBA" id="ARBA00012213"/>
    </source>
</evidence>
<dbReference type="InterPro" id="IPR005493">
    <property type="entry name" value="RraA/RraA-like"/>
</dbReference>
<gene>
    <name evidence="15" type="primary">proA_4</name>
    <name evidence="15" type="ORF">CSLFYP84_02627</name>
    <name evidence="14" type="ORF">PM006_11125</name>
</gene>
<evidence type="ECO:0000313" key="14">
    <source>
        <dbReference type="EMBL" id="MDB2000753.1"/>
    </source>
</evidence>
<feature type="binding site" evidence="13">
    <location>
        <position position="123"/>
    </location>
    <ligand>
        <name>substrate</name>
    </ligand>
</feature>
<evidence type="ECO:0000313" key="15">
    <source>
        <dbReference type="EMBL" id="VYU53935.1"/>
    </source>
</evidence>
<dbReference type="Pfam" id="PF03737">
    <property type="entry name" value="RraA-like"/>
    <property type="match status" value="1"/>
</dbReference>
<evidence type="ECO:0000256" key="13">
    <source>
        <dbReference type="PIRSR" id="PIRSR605493-1"/>
    </source>
</evidence>
<name>A0A6N3FPQ9_CLOSY</name>
<evidence type="ECO:0000256" key="7">
    <source>
        <dbReference type="ARBA" id="ARBA00016549"/>
    </source>
</evidence>